<dbReference type="RefSeq" id="WP_061913476.1">
    <property type="nucleotide sequence ID" value="NZ_DF967971.1"/>
</dbReference>
<evidence type="ECO:0000313" key="2">
    <source>
        <dbReference type="Proteomes" id="UP000050514"/>
    </source>
</evidence>
<name>A0A0P6WZR5_9CHLR</name>
<organism evidence="1 2">
    <name type="scientific">Bellilinea caldifistulae</name>
    <dbReference type="NCBI Taxonomy" id="360411"/>
    <lineage>
        <taxon>Bacteria</taxon>
        <taxon>Bacillati</taxon>
        <taxon>Chloroflexota</taxon>
        <taxon>Anaerolineae</taxon>
        <taxon>Anaerolineales</taxon>
        <taxon>Anaerolineaceae</taxon>
        <taxon>Bellilinea</taxon>
    </lineage>
</organism>
<comment type="caution">
    <text evidence="1">The sequence shown here is derived from an EMBL/GenBank/DDBJ whole genome shotgun (WGS) entry which is preliminary data.</text>
</comment>
<accession>A0A0P6WZR5</accession>
<dbReference type="OrthoDB" id="164381at2"/>
<dbReference type="Proteomes" id="UP000050514">
    <property type="component" value="Unassembled WGS sequence"/>
</dbReference>
<proteinExistence type="predicted"/>
<protein>
    <submittedName>
        <fullName evidence="1">Uncharacterized protein</fullName>
    </submittedName>
</protein>
<evidence type="ECO:0000313" key="1">
    <source>
        <dbReference type="EMBL" id="KPL72342.1"/>
    </source>
</evidence>
<dbReference type="AlphaFoldDB" id="A0A0P6WZR5"/>
<keyword evidence="2" id="KW-1185">Reference proteome</keyword>
<reference evidence="1 2" key="1">
    <citation type="submission" date="2015-07" db="EMBL/GenBank/DDBJ databases">
        <title>Draft genome of Bellilinea caldifistulae DSM 17877.</title>
        <authorList>
            <person name="Hemp J."/>
            <person name="Ward L.M."/>
            <person name="Pace L.A."/>
            <person name="Fischer W.W."/>
        </authorList>
    </citation>
    <scope>NUCLEOTIDE SEQUENCE [LARGE SCALE GENOMIC DNA]</scope>
    <source>
        <strain evidence="1 2">GOMI-1</strain>
    </source>
</reference>
<sequence length="74" mass="8696">MADKRWETIRVQFCDHAGCEVRLEAELVYPAEFLPDQPPRLVSKRCSRGLECNMWNNMTCIWAGTNPMYDPFEK</sequence>
<gene>
    <name evidence="1" type="ORF">AC812_16050</name>
</gene>
<dbReference type="EMBL" id="LGHJ01000024">
    <property type="protein sequence ID" value="KPL72342.1"/>
    <property type="molecule type" value="Genomic_DNA"/>
</dbReference>